<keyword evidence="4" id="KW-0808">Transferase</keyword>
<proteinExistence type="predicted"/>
<dbReference type="EMBL" id="MU839843">
    <property type="protein sequence ID" value="KAK1751106.1"/>
    <property type="molecule type" value="Genomic_DNA"/>
</dbReference>
<dbReference type="InterPro" id="IPR011009">
    <property type="entry name" value="Kinase-like_dom_sf"/>
</dbReference>
<feature type="region of interest" description="Disordered" evidence="2">
    <location>
        <begin position="478"/>
        <end position="502"/>
    </location>
</feature>
<reference evidence="4" key="1">
    <citation type="submission" date="2023-06" db="EMBL/GenBank/DDBJ databases">
        <title>Genome-scale phylogeny and comparative genomics of the fungal order Sordariales.</title>
        <authorList>
            <consortium name="Lawrence Berkeley National Laboratory"/>
            <person name="Hensen N."/>
            <person name="Bonometti L."/>
            <person name="Westerberg I."/>
            <person name="Brannstrom I.O."/>
            <person name="Guillou S."/>
            <person name="Cros-Aarteil S."/>
            <person name="Calhoun S."/>
            <person name="Haridas S."/>
            <person name="Kuo A."/>
            <person name="Mondo S."/>
            <person name="Pangilinan J."/>
            <person name="Riley R."/>
            <person name="Labutti K."/>
            <person name="Andreopoulos B."/>
            <person name="Lipzen A."/>
            <person name="Chen C."/>
            <person name="Yanf M."/>
            <person name="Daum C."/>
            <person name="Ng V."/>
            <person name="Clum A."/>
            <person name="Steindorff A."/>
            <person name="Ohm R."/>
            <person name="Martin F."/>
            <person name="Silar P."/>
            <person name="Natvig D."/>
            <person name="Lalanne C."/>
            <person name="Gautier V."/>
            <person name="Ament-Velasquez S.L."/>
            <person name="Kruys A."/>
            <person name="Hutchinson M.I."/>
            <person name="Powell A.J."/>
            <person name="Barry K."/>
            <person name="Miller A.N."/>
            <person name="Grigoriev I.V."/>
            <person name="Debuchy R."/>
            <person name="Gladieux P."/>
            <person name="Thoren M.H."/>
            <person name="Johannesson H."/>
        </authorList>
    </citation>
    <scope>NUCLEOTIDE SEQUENCE</scope>
    <source>
        <strain evidence="4">PSN4</strain>
    </source>
</reference>
<dbReference type="CDD" id="cd00180">
    <property type="entry name" value="PKc"/>
    <property type="match status" value="1"/>
</dbReference>
<protein>
    <submittedName>
        <fullName evidence="4">Kinase-like domain-containing protein</fullName>
    </submittedName>
</protein>
<dbReference type="AlphaFoldDB" id="A0AAJ0F1D9"/>
<evidence type="ECO:0000313" key="4">
    <source>
        <dbReference type="EMBL" id="KAK1751106.1"/>
    </source>
</evidence>
<dbReference type="SUPFAM" id="SSF56112">
    <property type="entry name" value="Protein kinase-like (PK-like)"/>
    <property type="match status" value="1"/>
</dbReference>
<dbReference type="PANTHER" id="PTHR44167">
    <property type="entry name" value="OVARIAN-SPECIFIC SERINE/THREONINE-PROTEIN KINASE LOK-RELATED"/>
    <property type="match status" value="1"/>
</dbReference>
<organism evidence="4 5">
    <name type="scientific">Echria macrotheca</name>
    <dbReference type="NCBI Taxonomy" id="438768"/>
    <lineage>
        <taxon>Eukaryota</taxon>
        <taxon>Fungi</taxon>
        <taxon>Dikarya</taxon>
        <taxon>Ascomycota</taxon>
        <taxon>Pezizomycotina</taxon>
        <taxon>Sordariomycetes</taxon>
        <taxon>Sordariomycetidae</taxon>
        <taxon>Sordariales</taxon>
        <taxon>Schizotheciaceae</taxon>
        <taxon>Echria</taxon>
    </lineage>
</organism>
<accession>A0AAJ0F1D9</accession>
<evidence type="ECO:0000256" key="1">
    <source>
        <dbReference type="PROSITE-ProRule" id="PRU10141"/>
    </source>
</evidence>
<keyword evidence="1" id="KW-0547">Nucleotide-binding</keyword>
<dbReference type="GO" id="GO:0005524">
    <property type="term" value="F:ATP binding"/>
    <property type="evidence" value="ECO:0007669"/>
    <property type="project" value="UniProtKB-UniRule"/>
</dbReference>
<name>A0AAJ0F1D9_9PEZI</name>
<evidence type="ECO:0000313" key="5">
    <source>
        <dbReference type="Proteomes" id="UP001239445"/>
    </source>
</evidence>
<dbReference type="InterPro" id="IPR000719">
    <property type="entry name" value="Prot_kinase_dom"/>
</dbReference>
<feature type="domain" description="Protein kinase" evidence="3">
    <location>
        <begin position="191"/>
        <end position="449"/>
    </location>
</feature>
<keyword evidence="5" id="KW-1185">Reference proteome</keyword>
<dbReference type="PANTHER" id="PTHR44167:SF24">
    <property type="entry name" value="SERINE_THREONINE-PROTEIN KINASE CHK2"/>
    <property type="match status" value="1"/>
</dbReference>
<dbReference type="Gene3D" id="1.10.510.10">
    <property type="entry name" value="Transferase(Phosphotransferase) domain 1"/>
    <property type="match status" value="1"/>
</dbReference>
<keyword evidence="4" id="KW-0418">Kinase</keyword>
<dbReference type="PROSITE" id="PS00107">
    <property type="entry name" value="PROTEIN_KINASE_ATP"/>
    <property type="match status" value="1"/>
</dbReference>
<gene>
    <name evidence="4" type="ORF">QBC47DRAFT_84211</name>
</gene>
<dbReference type="PROSITE" id="PS50011">
    <property type="entry name" value="PROTEIN_KINASE_DOM"/>
    <property type="match status" value="1"/>
</dbReference>
<keyword evidence="1" id="KW-0067">ATP-binding</keyword>
<dbReference type="Pfam" id="PF00069">
    <property type="entry name" value="Pkinase"/>
    <property type="match status" value="1"/>
</dbReference>
<dbReference type="SMART" id="SM00220">
    <property type="entry name" value="S_TKc"/>
    <property type="match status" value="1"/>
</dbReference>
<evidence type="ECO:0000256" key="2">
    <source>
        <dbReference type="SAM" id="MobiDB-lite"/>
    </source>
</evidence>
<dbReference type="GO" id="GO:0004672">
    <property type="term" value="F:protein kinase activity"/>
    <property type="evidence" value="ECO:0007669"/>
    <property type="project" value="InterPro"/>
</dbReference>
<dbReference type="Proteomes" id="UP001239445">
    <property type="component" value="Unassembled WGS sequence"/>
</dbReference>
<sequence length="550" mass="61473">MADAYADDPAQPQLFRPFFWLVPVNSAARKVVEHPYNRYYQYYIDDNTAGLVISFDDPDIRLYTLGSSGADIYLPEALPKSKASPEISDIQASFGVVEETGAVLLSDHSKDRNTEPYSSSGSVGVAVAIKFRSRERKERSVLVARGINTRVAFGRDRFYQFELRWRSDGLYGFDKDQGYALGPKKASSKRYIEKERIGGGAYGAVYEVLDVTSGGLMAVKKFHNLTGKNLEFATREVANLFKINRHKGIHHEHILEIFDSAGGEKGDSWGEVFMPLMQGNLKSLVEQKTDVSSHRDIADTVLRQMLLALQCIASHNIVHRDIKPENILWKYDADGGYHFCLGDFGLSNDPRLAITVAGTEPFMAPEVYHRQKQTTKVDIWSLFATYVWVINVDGFRDHCGEIRVQEVHGWLNGRIAKIKDYAAIRKMASLHAKNRPSAEEQLAILDGEVDLSEEEDEGPAFGVEDDLDTGLEEQFGAVNLEDRGGYGSSGGSQTGSDMPYYEPYTSGLMDSYPWENTAAGPSSVPRGQNPVRIPVCWRIIRNTNRDTGLR</sequence>
<dbReference type="InterPro" id="IPR017441">
    <property type="entry name" value="Protein_kinase_ATP_BS"/>
</dbReference>
<comment type="caution">
    <text evidence="4">The sequence shown here is derived from an EMBL/GenBank/DDBJ whole genome shotgun (WGS) entry which is preliminary data.</text>
</comment>
<evidence type="ECO:0000259" key="3">
    <source>
        <dbReference type="PROSITE" id="PS50011"/>
    </source>
</evidence>
<feature type="binding site" evidence="1">
    <location>
        <position position="221"/>
    </location>
    <ligand>
        <name>ATP</name>
        <dbReference type="ChEBI" id="CHEBI:30616"/>
    </ligand>
</feature>